<dbReference type="AlphaFoldDB" id="A0A1B6HWN2"/>
<organism evidence="1">
    <name type="scientific">Homalodisca liturata</name>
    <dbReference type="NCBI Taxonomy" id="320908"/>
    <lineage>
        <taxon>Eukaryota</taxon>
        <taxon>Metazoa</taxon>
        <taxon>Ecdysozoa</taxon>
        <taxon>Arthropoda</taxon>
        <taxon>Hexapoda</taxon>
        <taxon>Insecta</taxon>
        <taxon>Pterygota</taxon>
        <taxon>Neoptera</taxon>
        <taxon>Paraneoptera</taxon>
        <taxon>Hemiptera</taxon>
        <taxon>Auchenorrhyncha</taxon>
        <taxon>Membracoidea</taxon>
        <taxon>Cicadellidae</taxon>
        <taxon>Cicadellinae</taxon>
        <taxon>Proconiini</taxon>
        <taxon>Homalodisca</taxon>
    </lineage>
</organism>
<accession>A0A1B6HWN2</accession>
<name>A0A1B6HWN2_9HEMI</name>
<dbReference type="EMBL" id="GECU01028617">
    <property type="protein sequence ID" value="JAS79089.1"/>
    <property type="molecule type" value="Transcribed_RNA"/>
</dbReference>
<protein>
    <submittedName>
        <fullName evidence="1">Uncharacterized protein</fullName>
    </submittedName>
</protein>
<gene>
    <name evidence="1" type="ORF">g.6960</name>
</gene>
<reference evidence="1" key="1">
    <citation type="submission" date="2015-11" db="EMBL/GenBank/DDBJ databases">
        <title>De novo transcriptome assembly of four potential Pierce s Disease insect vectors from Arizona vineyards.</title>
        <authorList>
            <person name="Tassone E.E."/>
        </authorList>
    </citation>
    <scope>NUCLEOTIDE SEQUENCE</scope>
</reference>
<proteinExistence type="predicted"/>
<feature type="non-terminal residue" evidence="1">
    <location>
        <position position="1"/>
    </location>
</feature>
<evidence type="ECO:0000313" key="1">
    <source>
        <dbReference type="EMBL" id="JAS79089.1"/>
    </source>
</evidence>
<sequence length="117" mass="12471">VCGIHPLAAYGPAEALERKLSDEALGALLVPADLAERNSPRPVAVLLGSPACRCLGRSLPCRLGDELLPRGLTPGDAWRLPCRLFGPGHDGSGKTFIFIAKKGGNCAFQPPSRRMRR</sequence>
<feature type="non-terminal residue" evidence="1">
    <location>
        <position position="117"/>
    </location>
</feature>